<dbReference type="AlphaFoldDB" id="A0A2H0VGN5"/>
<reference evidence="3" key="1">
    <citation type="submission" date="2017-09" db="EMBL/GenBank/DDBJ databases">
        <title>Depth-based differentiation of microbial function through sediment-hosted aquifers and enrichment of novel symbionts in the deep terrestrial subsurface.</title>
        <authorList>
            <person name="Probst A.J."/>
            <person name="Ladd B."/>
            <person name="Jarett J.K."/>
            <person name="Geller-Mcgrath D.E."/>
            <person name="Sieber C.M.K."/>
            <person name="Emerson J.B."/>
            <person name="Anantharaman K."/>
            <person name="Thomas B.C."/>
            <person name="Malmstrom R."/>
            <person name="Stieglmeier M."/>
            <person name="Klingl A."/>
            <person name="Woyke T."/>
            <person name="Ryan C.M."/>
            <person name="Banfield J.F."/>
        </authorList>
    </citation>
    <scope>NUCLEOTIDE SEQUENCE [LARGE SCALE GENOMIC DNA]</scope>
</reference>
<feature type="transmembrane region" description="Helical" evidence="1">
    <location>
        <begin position="20"/>
        <end position="41"/>
    </location>
</feature>
<evidence type="ECO:0000256" key="1">
    <source>
        <dbReference type="SAM" id="Phobius"/>
    </source>
</evidence>
<dbReference type="EMBL" id="PFAH01000001">
    <property type="protein sequence ID" value="PIR98274.1"/>
    <property type="molecule type" value="Genomic_DNA"/>
</dbReference>
<protein>
    <submittedName>
        <fullName evidence="2">Uncharacterized protein</fullName>
    </submittedName>
</protein>
<dbReference type="Proteomes" id="UP000231466">
    <property type="component" value="Unassembled WGS sequence"/>
</dbReference>
<keyword evidence="1" id="KW-0812">Transmembrane</keyword>
<sequence>MKAILLNLINLFPGDSLLYWLWGLSIFMVFGIVGAVVVKYSEGGENKLWAKRLRLVGIIAVTLFTSWMALLQLGGALYSKEDYLNGKLVPTVEENQIQSDITKEEAVSQGIKDWCQINGFVSLCEIKDMQFDDTNSNEQYVNVDIHASQSPSDKTGYLLRLSDTYGEWLVSSIRVYPIERYEPVLLEGIR</sequence>
<organism evidence="2 3">
    <name type="scientific">Candidatus Colwellbacteria bacterium CG10_big_fil_rev_8_21_14_0_10_42_22</name>
    <dbReference type="NCBI Taxonomy" id="1974540"/>
    <lineage>
        <taxon>Bacteria</taxon>
        <taxon>Candidatus Colwelliibacteriota</taxon>
    </lineage>
</organism>
<keyword evidence="1" id="KW-1133">Transmembrane helix</keyword>
<feature type="transmembrane region" description="Helical" evidence="1">
    <location>
        <begin position="53"/>
        <end position="78"/>
    </location>
</feature>
<gene>
    <name evidence="2" type="ORF">COT89_00065</name>
</gene>
<keyword evidence="1" id="KW-0472">Membrane</keyword>
<comment type="caution">
    <text evidence="2">The sequence shown here is derived from an EMBL/GenBank/DDBJ whole genome shotgun (WGS) entry which is preliminary data.</text>
</comment>
<evidence type="ECO:0000313" key="3">
    <source>
        <dbReference type="Proteomes" id="UP000231466"/>
    </source>
</evidence>
<name>A0A2H0VGN5_9BACT</name>
<proteinExistence type="predicted"/>
<evidence type="ECO:0000313" key="2">
    <source>
        <dbReference type="EMBL" id="PIR98274.1"/>
    </source>
</evidence>
<accession>A0A2H0VGN5</accession>